<dbReference type="PANTHER" id="PTHR13693:SF100">
    <property type="entry name" value="8-AMINO-7-OXONONANOATE SYNTHASE"/>
    <property type="match status" value="1"/>
</dbReference>
<evidence type="ECO:0000256" key="2">
    <source>
        <dbReference type="ARBA" id="ARBA00022679"/>
    </source>
</evidence>
<dbReference type="OrthoDB" id="9807157at2"/>
<name>B3ENU5_CHLPB</name>
<dbReference type="eggNOG" id="COG0156">
    <property type="taxonomic scope" value="Bacteria"/>
</dbReference>
<keyword evidence="2" id="KW-0808">Transferase</keyword>
<reference evidence="4" key="1">
    <citation type="submission" date="2008-06" db="EMBL/GenBank/DDBJ databases">
        <title>Complete sequence of Chlorobium phaeobacteroides BS1.</title>
        <authorList>
            <consortium name="US DOE Joint Genome Institute"/>
            <person name="Lucas S."/>
            <person name="Copeland A."/>
            <person name="Lapidus A."/>
            <person name="Glavina del Rio T."/>
            <person name="Dalin E."/>
            <person name="Tice H."/>
            <person name="Bruce D."/>
            <person name="Goodwin L."/>
            <person name="Pitluck S."/>
            <person name="Schmutz J."/>
            <person name="Larimer F."/>
            <person name="Land M."/>
            <person name="Hauser L."/>
            <person name="Kyrpides N."/>
            <person name="Ovchinnikova G."/>
            <person name="Li T."/>
            <person name="Liu Z."/>
            <person name="Zhao F."/>
            <person name="Overmann J."/>
            <person name="Bryant D.A."/>
            <person name="Richardson P."/>
        </authorList>
    </citation>
    <scope>NUCLEOTIDE SEQUENCE [LARGE SCALE GENOMIC DNA]</scope>
    <source>
        <strain evidence="4">BS1</strain>
    </source>
</reference>
<dbReference type="Gene3D" id="3.40.640.10">
    <property type="entry name" value="Type I PLP-dependent aspartate aminotransferase-like (Major domain)"/>
    <property type="match status" value="1"/>
</dbReference>
<dbReference type="KEGG" id="cpb:Cphamn1_0771"/>
<evidence type="ECO:0000313" key="4">
    <source>
        <dbReference type="EMBL" id="ACE03722.1"/>
    </source>
</evidence>
<keyword evidence="3" id="KW-0663">Pyridoxal phosphate</keyword>
<gene>
    <name evidence="4" type="ordered locus">Cphamn1_0771</name>
</gene>
<dbReference type="InterPro" id="IPR015424">
    <property type="entry name" value="PyrdxlP-dep_Trfase"/>
</dbReference>
<dbReference type="Gene3D" id="3.90.1150.10">
    <property type="entry name" value="Aspartate Aminotransferase, domain 1"/>
    <property type="match status" value="1"/>
</dbReference>
<dbReference type="AlphaFoldDB" id="B3ENU5"/>
<proteinExistence type="predicted"/>
<evidence type="ECO:0000256" key="1">
    <source>
        <dbReference type="ARBA" id="ARBA00001933"/>
    </source>
</evidence>
<dbReference type="HOGENOM" id="CLU_1445260_0_0_10"/>
<dbReference type="STRING" id="331678.Cphamn1_0771"/>
<evidence type="ECO:0000256" key="3">
    <source>
        <dbReference type="ARBA" id="ARBA00022898"/>
    </source>
</evidence>
<protein>
    <submittedName>
        <fullName evidence="4">Uncharacterized protein</fullName>
    </submittedName>
</protein>
<accession>B3ENU5</accession>
<comment type="cofactor">
    <cofactor evidence="1">
        <name>pyridoxal 5'-phosphate</name>
        <dbReference type="ChEBI" id="CHEBI:597326"/>
    </cofactor>
</comment>
<dbReference type="GO" id="GO:0008710">
    <property type="term" value="F:8-amino-7-oxononanoate synthase activity"/>
    <property type="evidence" value="ECO:0007669"/>
    <property type="project" value="TreeGrafter"/>
</dbReference>
<organism evidence="4">
    <name type="scientific">Chlorobium phaeobacteroides (strain BS1)</name>
    <dbReference type="NCBI Taxonomy" id="331678"/>
    <lineage>
        <taxon>Bacteria</taxon>
        <taxon>Pseudomonadati</taxon>
        <taxon>Chlorobiota</taxon>
        <taxon>Chlorobiia</taxon>
        <taxon>Chlorobiales</taxon>
        <taxon>Chlorobiaceae</taxon>
        <taxon>Chlorobium/Pelodictyon group</taxon>
        <taxon>Chlorobium</taxon>
    </lineage>
</organism>
<dbReference type="InterPro" id="IPR015421">
    <property type="entry name" value="PyrdxlP-dep_Trfase_major"/>
</dbReference>
<dbReference type="GO" id="GO:0009102">
    <property type="term" value="P:biotin biosynthetic process"/>
    <property type="evidence" value="ECO:0007669"/>
    <property type="project" value="TreeGrafter"/>
</dbReference>
<dbReference type="InterPro" id="IPR015422">
    <property type="entry name" value="PyrdxlP-dep_Trfase_small"/>
</dbReference>
<dbReference type="InterPro" id="IPR050087">
    <property type="entry name" value="AON_synthase_class-II"/>
</dbReference>
<dbReference type="SUPFAM" id="SSF53383">
    <property type="entry name" value="PLP-dependent transferases"/>
    <property type="match status" value="1"/>
</dbReference>
<dbReference type="EMBL" id="CP001101">
    <property type="protein sequence ID" value="ACE03722.1"/>
    <property type="molecule type" value="Genomic_DNA"/>
</dbReference>
<sequence length="187" mass="20935">MKRKKKTPLFSDVCFLSFPDFLEKKLQECETQSFRPRKNGKHLVLGKQPGPGALILQSNDYLDIGNHPDIVRAEIEALESFGQVPVMSAVFMHDGGAKSEFESSIASWVGFESAVLCQSGWAANVGLMQVIAGRDVPVYIDFFTHMSLWEGIKSSEATAHAFMHNDPDHLEKLIKQYEPLPIRRTAI</sequence>
<dbReference type="PANTHER" id="PTHR13693">
    <property type="entry name" value="CLASS II AMINOTRANSFERASE/8-AMINO-7-OXONONANOATE SYNTHASE"/>
    <property type="match status" value="1"/>
</dbReference>